<evidence type="ECO:0000259" key="1">
    <source>
        <dbReference type="Pfam" id="PF10108"/>
    </source>
</evidence>
<dbReference type="EMBL" id="VSSQ01015396">
    <property type="protein sequence ID" value="MPM55703.1"/>
    <property type="molecule type" value="Genomic_DNA"/>
</dbReference>
<protein>
    <recommendedName>
        <fullName evidence="1">Predicted 3'-5' exonuclease PolB-like domain-containing protein</fullName>
    </recommendedName>
</protein>
<organism evidence="2">
    <name type="scientific">bioreactor metagenome</name>
    <dbReference type="NCBI Taxonomy" id="1076179"/>
    <lineage>
        <taxon>unclassified sequences</taxon>
        <taxon>metagenomes</taxon>
        <taxon>ecological metagenomes</taxon>
    </lineage>
</organism>
<accession>A0A645AXW0</accession>
<proteinExistence type="predicted"/>
<dbReference type="Pfam" id="PF10108">
    <property type="entry name" value="DNA_pol_B_exo2"/>
    <property type="match status" value="1"/>
</dbReference>
<gene>
    <name evidence="2" type="ORF">SDC9_102500</name>
</gene>
<reference evidence="2" key="1">
    <citation type="submission" date="2019-08" db="EMBL/GenBank/DDBJ databases">
        <authorList>
            <person name="Kucharzyk K."/>
            <person name="Murdoch R.W."/>
            <person name="Higgins S."/>
            <person name="Loffler F."/>
        </authorList>
    </citation>
    <scope>NUCLEOTIDE SEQUENCE</scope>
</reference>
<dbReference type="InterPro" id="IPR036397">
    <property type="entry name" value="RNaseH_sf"/>
</dbReference>
<dbReference type="AlphaFoldDB" id="A0A645AXW0"/>
<dbReference type="GO" id="GO:0003676">
    <property type="term" value="F:nucleic acid binding"/>
    <property type="evidence" value="ECO:0007669"/>
    <property type="project" value="InterPro"/>
</dbReference>
<dbReference type="InterPro" id="IPR019288">
    <property type="entry name" value="3'-5'_exonuclease_PolB-like"/>
</dbReference>
<dbReference type="SUPFAM" id="SSF53098">
    <property type="entry name" value="Ribonuclease H-like"/>
    <property type="match status" value="1"/>
</dbReference>
<name>A0A645AXW0_9ZZZZ</name>
<sequence>MEEFFSHILFLDIETVPGAPSYNALSDRMKHFWDKKAESLKRAETDTAESLYEKAGIFAEFGKIICISTGLVSGGRAQVKSFFGHDETALLASFGDYLNEIRSKGIRVLCAHNGKEFDFPWICRRMLANGLQIPETLNIQGKKPWEINHIDTMELWKFGDFKNFTSLDLLAELFDIPTPKDDINGADVARVYYEEDDLIRIMQYCQKDVVALIQLLRRLYNLPLIPETNIVY</sequence>
<evidence type="ECO:0000313" key="2">
    <source>
        <dbReference type="EMBL" id="MPM55703.1"/>
    </source>
</evidence>
<feature type="domain" description="Predicted 3'-5' exonuclease PolB-like" evidence="1">
    <location>
        <begin position="61"/>
        <end position="211"/>
    </location>
</feature>
<dbReference type="CDD" id="cd05782">
    <property type="entry name" value="DNA_polB_like1_exo"/>
    <property type="match status" value="1"/>
</dbReference>
<dbReference type="InterPro" id="IPR012337">
    <property type="entry name" value="RNaseH-like_sf"/>
</dbReference>
<dbReference type="Gene3D" id="3.30.420.10">
    <property type="entry name" value="Ribonuclease H-like superfamily/Ribonuclease H"/>
    <property type="match status" value="1"/>
</dbReference>
<comment type="caution">
    <text evidence="2">The sequence shown here is derived from an EMBL/GenBank/DDBJ whole genome shotgun (WGS) entry which is preliminary data.</text>
</comment>